<reference evidence="2 3" key="1">
    <citation type="journal article" date="2007" name="Science">
        <title>The Chlamydomonas genome reveals the evolution of key animal and plant functions.</title>
        <authorList>
            <person name="Merchant S.S."/>
            <person name="Prochnik S.E."/>
            <person name="Vallon O."/>
            <person name="Harris E.H."/>
            <person name="Karpowicz S.J."/>
            <person name="Witman G.B."/>
            <person name="Terry A."/>
            <person name="Salamov A."/>
            <person name="Fritz-Laylin L.K."/>
            <person name="Marechal-Drouard L."/>
            <person name="Marshall W.F."/>
            <person name="Qu L.H."/>
            <person name="Nelson D.R."/>
            <person name="Sanderfoot A.A."/>
            <person name="Spalding M.H."/>
            <person name="Kapitonov V.V."/>
            <person name="Ren Q."/>
            <person name="Ferris P."/>
            <person name="Lindquist E."/>
            <person name="Shapiro H."/>
            <person name="Lucas S.M."/>
            <person name="Grimwood J."/>
            <person name="Schmutz J."/>
            <person name="Cardol P."/>
            <person name="Cerutti H."/>
            <person name="Chanfreau G."/>
            <person name="Chen C.L."/>
            <person name="Cognat V."/>
            <person name="Croft M.T."/>
            <person name="Dent R."/>
            <person name="Dutcher S."/>
            <person name="Fernandez E."/>
            <person name="Fukuzawa H."/>
            <person name="Gonzalez-Ballester D."/>
            <person name="Gonzalez-Halphen D."/>
            <person name="Hallmann A."/>
            <person name="Hanikenne M."/>
            <person name="Hippler M."/>
            <person name="Inwood W."/>
            <person name="Jabbari K."/>
            <person name="Kalanon M."/>
            <person name="Kuras R."/>
            <person name="Lefebvre P.A."/>
            <person name="Lemaire S.D."/>
            <person name="Lobanov A.V."/>
            <person name="Lohr M."/>
            <person name="Manuell A."/>
            <person name="Meier I."/>
            <person name="Mets L."/>
            <person name="Mittag M."/>
            <person name="Mittelmeier T."/>
            <person name="Moroney J.V."/>
            <person name="Moseley J."/>
            <person name="Napoli C."/>
            <person name="Nedelcu A.M."/>
            <person name="Niyogi K."/>
            <person name="Novoselov S.V."/>
            <person name="Paulsen I.T."/>
            <person name="Pazour G."/>
            <person name="Purton S."/>
            <person name="Ral J.P."/>
            <person name="Riano-Pachon D.M."/>
            <person name="Riekhof W."/>
            <person name="Rymarquis L."/>
            <person name="Schroda M."/>
            <person name="Stern D."/>
            <person name="Umen J."/>
            <person name="Willows R."/>
            <person name="Wilson N."/>
            <person name="Zimmer S.L."/>
            <person name="Allmer J."/>
            <person name="Balk J."/>
            <person name="Bisova K."/>
            <person name="Chen C.J."/>
            <person name="Elias M."/>
            <person name="Gendler K."/>
            <person name="Hauser C."/>
            <person name="Lamb M.R."/>
            <person name="Ledford H."/>
            <person name="Long J.C."/>
            <person name="Minagawa J."/>
            <person name="Page M.D."/>
            <person name="Pan J."/>
            <person name="Pootakham W."/>
            <person name="Roje S."/>
            <person name="Rose A."/>
            <person name="Stahlberg E."/>
            <person name="Terauchi A.M."/>
            <person name="Yang P."/>
            <person name="Ball S."/>
            <person name="Bowler C."/>
            <person name="Dieckmann C.L."/>
            <person name="Gladyshev V.N."/>
            <person name="Green P."/>
            <person name="Jorgensen R."/>
            <person name="Mayfield S."/>
            <person name="Mueller-Roeber B."/>
            <person name="Rajamani S."/>
            <person name="Sayre R.T."/>
            <person name="Brokstein P."/>
            <person name="Dubchak I."/>
            <person name="Goodstein D."/>
            <person name="Hornick L."/>
            <person name="Huang Y.W."/>
            <person name="Jhaveri J."/>
            <person name="Luo Y."/>
            <person name="Martinez D."/>
            <person name="Ngau W.C."/>
            <person name="Otillar B."/>
            <person name="Poliakov A."/>
            <person name="Porter A."/>
            <person name="Szajkowski L."/>
            <person name="Werner G."/>
            <person name="Zhou K."/>
            <person name="Grigoriev I.V."/>
            <person name="Rokhsar D.S."/>
            <person name="Grossman A.R."/>
        </authorList>
    </citation>
    <scope>NUCLEOTIDE SEQUENCE [LARGE SCALE GENOMIC DNA]</scope>
    <source>
        <strain evidence="3">CC-503</strain>
        <strain evidence="2">CC-503 cw92 mt+</strain>
    </source>
</reference>
<dbReference type="AlphaFoldDB" id="A0A2K3DPF5"/>
<keyword evidence="1" id="KW-0175">Coiled coil</keyword>
<sequence length="296" mass="32820">MEYVQTQLKLKLAAEDGQLRATYSEVSSARESYLSRNAVLEELEPIRTSRELAVPEAHIRDDYDGLDTRPYGGFSLQNLDDGCSVSDQDRASLDSLVGELANALSARSRKWHERLKVSGLGESSSGHSRGLEAGAQALEAALQGTSAHLAMFNRMREAVEQGIMQKQDEIDKDAFLSLVSNTKAHILKLQSLECHFLNATYKPDDLAALGKIHRELSSRLEQMRVELADAQKRLSVYRGLGPGFKDQVAAFRRLHQQLLDAQYMLESFKALNSDLQHGATDMQVDGDDGDFMTGAF</sequence>
<dbReference type="PANTHER" id="PTHR16219">
    <property type="entry name" value="AUGMIN SUBUNIT 4 FAMILY MEMBER"/>
    <property type="match status" value="1"/>
</dbReference>
<dbReference type="InterPro" id="IPR029327">
    <property type="entry name" value="HAUS4"/>
</dbReference>
<dbReference type="GeneID" id="5720881"/>
<protein>
    <submittedName>
        <fullName evidence="2">Uncharacterized protein</fullName>
    </submittedName>
</protein>
<dbReference type="GO" id="GO:0051011">
    <property type="term" value="F:microtubule minus-end binding"/>
    <property type="evidence" value="ECO:0000318"/>
    <property type="project" value="GO_Central"/>
</dbReference>
<dbReference type="Pfam" id="PF14735">
    <property type="entry name" value="HAUS4"/>
    <property type="match status" value="1"/>
</dbReference>
<reference evidence="2" key="2">
    <citation type="submission" date="2017-07" db="EMBL/GenBank/DDBJ databases">
        <title>WGS assembly of Chlamydomonas reinhardtii.</title>
        <authorList>
            <consortium name="Chlamydomonas Annotation Team"/>
            <consortium name="JGI Annotation Team"/>
            <person name="Merchant S.S."/>
            <person name="Prochnik S.E."/>
            <person name="Vallon O."/>
            <person name="Harris E.H."/>
            <person name="Karpowicz S.J."/>
            <person name="Witman G.B."/>
            <person name="Terry A."/>
            <person name="Salamov A."/>
            <person name="Fritz-Laylin L.K."/>
            <person name="Marechal-Drouard L."/>
            <person name="Marshall W.F."/>
            <person name="Qu L.H."/>
            <person name="Nelson D.R."/>
            <person name="Sanderfoot A.A."/>
            <person name="Spalding M.H."/>
            <person name="Kapitonov V.V."/>
            <person name="Ren Q."/>
            <person name="Ferris P."/>
            <person name="Lindquist E."/>
            <person name="Shapiro H."/>
            <person name="Lucas S.M."/>
            <person name="Grimwood J."/>
            <person name="Schmutz J."/>
            <person name="Grigoriev I.V."/>
            <person name="Rokhsar D.S."/>
        </authorList>
    </citation>
    <scope>NUCLEOTIDE SEQUENCE</scope>
    <source>
        <strain evidence="2">CC-503 cw92 mt+</strain>
    </source>
</reference>
<dbReference type="Proteomes" id="UP000006906">
    <property type="component" value="Chromosome 6"/>
</dbReference>
<dbReference type="OMA" id="LLDAQYM"/>
<dbReference type="Gramene" id="PNW82423">
    <property type="protein sequence ID" value="PNW82423"/>
    <property type="gene ID" value="CHLRE_06g278250v5"/>
</dbReference>
<dbReference type="RefSeq" id="XP_042923926.1">
    <property type="nucleotide sequence ID" value="XM_043063170.1"/>
</dbReference>
<gene>
    <name evidence="2" type="ORF">CHLRE_06g278250v5</name>
</gene>
<name>A0A2K3DPF5_CHLRE</name>
<accession>A0A2K3DPF5</accession>
<dbReference type="KEGG" id="cre:CHLRE_06g278250v5"/>
<dbReference type="EMBL" id="CM008967">
    <property type="protein sequence ID" value="PNW82422.1"/>
    <property type="molecule type" value="Genomic_DNA"/>
</dbReference>
<keyword evidence="3" id="KW-1185">Reference proteome</keyword>
<dbReference type="ExpressionAtlas" id="A0A2K3DPF5">
    <property type="expression patterns" value="baseline and differential"/>
</dbReference>
<organism evidence="2 3">
    <name type="scientific">Chlamydomonas reinhardtii</name>
    <name type="common">Chlamydomonas smithii</name>
    <dbReference type="NCBI Taxonomy" id="3055"/>
    <lineage>
        <taxon>Eukaryota</taxon>
        <taxon>Viridiplantae</taxon>
        <taxon>Chlorophyta</taxon>
        <taxon>core chlorophytes</taxon>
        <taxon>Chlorophyceae</taxon>
        <taxon>CS clade</taxon>
        <taxon>Chlamydomonadales</taxon>
        <taxon>Chlamydomonadaceae</taxon>
        <taxon>Chlamydomonas</taxon>
    </lineage>
</organism>
<dbReference type="RefSeq" id="XP_001695412.2">
    <property type="nucleotide sequence ID" value="XM_001695360.2"/>
</dbReference>
<dbReference type="EMBL" id="CM008967">
    <property type="protein sequence ID" value="PNW82423.1"/>
    <property type="molecule type" value="Genomic_DNA"/>
</dbReference>
<dbReference type="GO" id="GO:0070652">
    <property type="term" value="C:HAUS complex"/>
    <property type="evidence" value="ECO:0000318"/>
    <property type="project" value="GO_Central"/>
</dbReference>
<proteinExistence type="predicted"/>
<dbReference type="OrthoDB" id="532220at2759"/>
<evidence type="ECO:0000313" key="2">
    <source>
        <dbReference type="EMBL" id="PNW82423.1"/>
    </source>
</evidence>
<dbReference type="PANTHER" id="PTHR16219:SF1">
    <property type="entry name" value="HAUS AUGMIN-LIKE COMPLEX SUBUNIT 4"/>
    <property type="match status" value="1"/>
</dbReference>
<dbReference type="Gramene" id="PNW82422">
    <property type="protein sequence ID" value="PNW82422"/>
    <property type="gene ID" value="CHLRE_06g278250v5"/>
</dbReference>
<evidence type="ECO:0000313" key="3">
    <source>
        <dbReference type="Proteomes" id="UP000006906"/>
    </source>
</evidence>
<dbReference type="PaxDb" id="3055-EDP01670"/>
<feature type="coiled-coil region" evidence="1">
    <location>
        <begin position="213"/>
        <end position="240"/>
    </location>
</feature>
<evidence type="ECO:0000256" key="1">
    <source>
        <dbReference type="SAM" id="Coils"/>
    </source>
</evidence>
<dbReference type="GO" id="GO:0051225">
    <property type="term" value="P:spindle assembly"/>
    <property type="evidence" value="ECO:0000318"/>
    <property type="project" value="GO_Central"/>
</dbReference>